<proteinExistence type="predicted"/>
<dbReference type="Proteomes" id="UP001396898">
    <property type="component" value="Unassembled WGS sequence"/>
</dbReference>
<evidence type="ECO:0000313" key="1">
    <source>
        <dbReference type="EMBL" id="KAK8033488.1"/>
    </source>
</evidence>
<reference evidence="1 2" key="1">
    <citation type="submission" date="2023-01" db="EMBL/GenBank/DDBJ databases">
        <title>Analysis of 21 Apiospora genomes using comparative genomics revels a genus with tremendous synthesis potential of carbohydrate active enzymes and secondary metabolites.</title>
        <authorList>
            <person name="Sorensen T."/>
        </authorList>
    </citation>
    <scope>NUCLEOTIDE SEQUENCE [LARGE SCALE GENOMIC DNA]</scope>
    <source>
        <strain evidence="1 2">CBS 20057</strain>
    </source>
</reference>
<sequence>MRGRSLLKWASGLLQPAEKKKEGLLPDTPPPSYEEACFGLHGASQAVSGAPRPRHPRYLKIINGAMAQADCALERLKQSDDSIDIVDISSRIRQLCDFAAGRVTEHCQRLPNTNIMEERRHETISEISRLIRSVFATVDWELQDGISVVRIATTAFERTVCQILLDLERPNRQAHHIVLVNYRNYSQARVGLHVMPAGVLQTAGRMVERLDGYEAVAQSFLAVADFNINFAARCATVANL</sequence>
<organism evidence="1 2">
    <name type="scientific">Apiospora marii</name>
    <dbReference type="NCBI Taxonomy" id="335849"/>
    <lineage>
        <taxon>Eukaryota</taxon>
        <taxon>Fungi</taxon>
        <taxon>Dikarya</taxon>
        <taxon>Ascomycota</taxon>
        <taxon>Pezizomycotina</taxon>
        <taxon>Sordariomycetes</taxon>
        <taxon>Xylariomycetidae</taxon>
        <taxon>Amphisphaeriales</taxon>
        <taxon>Apiosporaceae</taxon>
        <taxon>Apiospora</taxon>
    </lineage>
</organism>
<protein>
    <submittedName>
        <fullName evidence="1">Uncharacterized protein</fullName>
    </submittedName>
</protein>
<keyword evidence="2" id="KW-1185">Reference proteome</keyword>
<dbReference type="EMBL" id="JAQQWI010000006">
    <property type="protein sequence ID" value="KAK8033488.1"/>
    <property type="molecule type" value="Genomic_DNA"/>
</dbReference>
<comment type="caution">
    <text evidence="1">The sequence shown here is derived from an EMBL/GenBank/DDBJ whole genome shotgun (WGS) entry which is preliminary data.</text>
</comment>
<accession>A0ABR1SGP6</accession>
<gene>
    <name evidence="1" type="ORF">PG991_002886</name>
</gene>
<evidence type="ECO:0000313" key="2">
    <source>
        <dbReference type="Proteomes" id="UP001396898"/>
    </source>
</evidence>
<name>A0ABR1SGP6_9PEZI</name>